<dbReference type="InParanoid" id="A0A068V6F4"/>
<name>A0A068V6F4_COFCA</name>
<dbReference type="Gene3D" id="3.40.50.300">
    <property type="entry name" value="P-loop containing nucleotide triphosphate hydrolases"/>
    <property type="match status" value="1"/>
</dbReference>
<dbReference type="SUPFAM" id="SSF52540">
    <property type="entry name" value="P-loop containing nucleoside triphosphate hydrolases"/>
    <property type="match status" value="1"/>
</dbReference>
<dbReference type="AlphaFoldDB" id="A0A068V6F4"/>
<reference evidence="4" key="1">
    <citation type="journal article" date="2014" name="Science">
        <title>The coffee genome provides insight into the convergent evolution of caffeine biosynthesis.</title>
        <authorList>
            <person name="Denoeud F."/>
            <person name="Carretero-Paulet L."/>
            <person name="Dereeper A."/>
            <person name="Droc G."/>
            <person name="Guyot R."/>
            <person name="Pietrella M."/>
            <person name="Zheng C."/>
            <person name="Alberti A."/>
            <person name="Anthony F."/>
            <person name="Aprea G."/>
            <person name="Aury J.M."/>
            <person name="Bento P."/>
            <person name="Bernard M."/>
            <person name="Bocs S."/>
            <person name="Campa C."/>
            <person name="Cenci A."/>
            <person name="Combes M.C."/>
            <person name="Crouzillat D."/>
            <person name="Da Silva C."/>
            <person name="Daddiego L."/>
            <person name="De Bellis F."/>
            <person name="Dussert S."/>
            <person name="Garsmeur O."/>
            <person name="Gayraud T."/>
            <person name="Guignon V."/>
            <person name="Jahn K."/>
            <person name="Jamilloux V."/>
            <person name="Joet T."/>
            <person name="Labadie K."/>
            <person name="Lan T."/>
            <person name="Leclercq J."/>
            <person name="Lepelley M."/>
            <person name="Leroy T."/>
            <person name="Li L.T."/>
            <person name="Librado P."/>
            <person name="Lopez L."/>
            <person name="Munoz A."/>
            <person name="Noel B."/>
            <person name="Pallavicini A."/>
            <person name="Perrotta G."/>
            <person name="Poncet V."/>
            <person name="Pot D."/>
            <person name="Priyono X."/>
            <person name="Rigoreau M."/>
            <person name="Rouard M."/>
            <person name="Rozas J."/>
            <person name="Tranchant-Dubreuil C."/>
            <person name="VanBuren R."/>
            <person name="Zhang Q."/>
            <person name="Andrade A.C."/>
            <person name="Argout X."/>
            <person name="Bertrand B."/>
            <person name="de Kochko A."/>
            <person name="Graziosi G."/>
            <person name="Henry R.J."/>
            <person name="Jayarama X."/>
            <person name="Ming R."/>
            <person name="Nagai C."/>
            <person name="Rounsley S."/>
            <person name="Sankoff D."/>
            <person name="Giuliano G."/>
            <person name="Albert V.A."/>
            <person name="Wincker P."/>
            <person name="Lashermes P."/>
        </authorList>
    </citation>
    <scope>NUCLEOTIDE SEQUENCE [LARGE SCALE GENOMIC DNA]</scope>
    <source>
        <strain evidence="4">cv. DH200-94</strain>
    </source>
</reference>
<dbReference type="PROSITE" id="PS00870">
    <property type="entry name" value="CLPAB_1"/>
    <property type="match status" value="1"/>
</dbReference>
<accession>A0A068V6F4</accession>
<dbReference type="InterPro" id="IPR027417">
    <property type="entry name" value="P-loop_NTPase"/>
</dbReference>
<dbReference type="EMBL" id="HG739184">
    <property type="protein sequence ID" value="CDP15483.1"/>
    <property type="molecule type" value="Genomic_DNA"/>
</dbReference>
<evidence type="ECO:0000256" key="2">
    <source>
        <dbReference type="ARBA" id="ARBA00022840"/>
    </source>
</evidence>
<gene>
    <name evidence="3" type="ORF">GSCOC_T00015324001</name>
</gene>
<keyword evidence="4" id="KW-1185">Reference proteome</keyword>
<keyword evidence="1" id="KW-0547">Nucleotide-binding</keyword>
<sequence length="107" mass="11580">MMNMPTSHHLLLLRDGNGGGCPRVLITTQLIAGTKKRDELEGRVTTLLKDIKKSGNVIVFIDEVYTLIGSGTVGRGNKGSSLDIANLLKPSLGRGKLQVIFLPCYML</sequence>
<organism evidence="3 4">
    <name type="scientific">Coffea canephora</name>
    <name type="common">Robusta coffee</name>
    <dbReference type="NCBI Taxonomy" id="49390"/>
    <lineage>
        <taxon>Eukaryota</taxon>
        <taxon>Viridiplantae</taxon>
        <taxon>Streptophyta</taxon>
        <taxon>Embryophyta</taxon>
        <taxon>Tracheophyta</taxon>
        <taxon>Spermatophyta</taxon>
        <taxon>Magnoliopsida</taxon>
        <taxon>eudicotyledons</taxon>
        <taxon>Gunneridae</taxon>
        <taxon>Pentapetalae</taxon>
        <taxon>asterids</taxon>
        <taxon>lamiids</taxon>
        <taxon>Gentianales</taxon>
        <taxon>Rubiaceae</taxon>
        <taxon>Ixoroideae</taxon>
        <taxon>Gardenieae complex</taxon>
        <taxon>Bertiereae - Coffeeae clade</taxon>
        <taxon>Coffeeae</taxon>
        <taxon>Coffea</taxon>
    </lineage>
</organism>
<dbReference type="GO" id="GO:0005737">
    <property type="term" value="C:cytoplasm"/>
    <property type="evidence" value="ECO:0007669"/>
    <property type="project" value="TreeGrafter"/>
</dbReference>
<dbReference type="PANTHER" id="PTHR11638">
    <property type="entry name" value="ATP-DEPENDENT CLP PROTEASE"/>
    <property type="match status" value="1"/>
</dbReference>
<dbReference type="PANTHER" id="PTHR11638:SF185">
    <property type="entry name" value="ATP-DEPENDENT CLP PROTEASE ATP-BINDING SUBUNIT"/>
    <property type="match status" value="1"/>
</dbReference>
<dbReference type="GO" id="GO:0034605">
    <property type="term" value="P:cellular response to heat"/>
    <property type="evidence" value="ECO:0007669"/>
    <property type="project" value="TreeGrafter"/>
</dbReference>
<evidence type="ECO:0000313" key="4">
    <source>
        <dbReference type="Proteomes" id="UP000295252"/>
    </source>
</evidence>
<dbReference type="STRING" id="49390.A0A068V6F4"/>
<dbReference type="PhylomeDB" id="A0A068V6F4"/>
<protein>
    <recommendedName>
        <fullName evidence="5">ATPase AAA-type core domain-containing protein</fullName>
    </recommendedName>
</protein>
<dbReference type="InterPro" id="IPR018368">
    <property type="entry name" value="ClpA/B_CS1"/>
</dbReference>
<dbReference type="GO" id="GO:0016887">
    <property type="term" value="F:ATP hydrolysis activity"/>
    <property type="evidence" value="ECO:0007669"/>
    <property type="project" value="TreeGrafter"/>
</dbReference>
<evidence type="ECO:0008006" key="5">
    <source>
        <dbReference type="Google" id="ProtNLM"/>
    </source>
</evidence>
<proteinExistence type="predicted"/>
<evidence type="ECO:0000313" key="3">
    <source>
        <dbReference type="EMBL" id="CDP15483.1"/>
    </source>
</evidence>
<dbReference type="Gramene" id="CDP15483">
    <property type="protein sequence ID" value="CDP15483"/>
    <property type="gene ID" value="GSCOC_T00015324001"/>
</dbReference>
<dbReference type="InterPro" id="IPR050130">
    <property type="entry name" value="ClpA_ClpB"/>
</dbReference>
<dbReference type="GO" id="GO:0005524">
    <property type="term" value="F:ATP binding"/>
    <property type="evidence" value="ECO:0007669"/>
    <property type="project" value="UniProtKB-KW"/>
</dbReference>
<dbReference type="OrthoDB" id="47330at2759"/>
<evidence type="ECO:0000256" key="1">
    <source>
        <dbReference type="ARBA" id="ARBA00022741"/>
    </source>
</evidence>
<keyword evidence="2" id="KW-0067">ATP-binding</keyword>
<dbReference type="Proteomes" id="UP000295252">
    <property type="component" value="Chromosome IV"/>
</dbReference>